<evidence type="ECO:0000313" key="2">
    <source>
        <dbReference type="Proteomes" id="UP001313282"/>
    </source>
</evidence>
<name>A0AAN8MTA0_9PEZI</name>
<evidence type="ECO:0008006" key="3">
    <source>
        <dbReference type="Google" id="ProtNLM"/>
    </source>
</evidence>
<dbReference type="AlphaFoldDB" id="A0AAN8MTA0"/>
<proteinExistence type="predicted"/>
<accession>A0AAN8MTA0</accession>
<gene>
    <name evidence="1" type="ORF">TWF718_009955</name>
</gene>
<organism evidence="1 2">
    <name type="scientific">Orbilia javanica</name>
    <dbReference type="NCBI Taxonomy" id="47235"/>
    <lineage>
        <taxon>Eukaryota</taxon>
        <taxon>Fungi</taxon>
        <taxon>Dikarya</taxon>
        <taxon>Ascomycota</taxon>
        <taxon>Pezizomycotina</taxon>
        <taxon>Orbiliomycetes</taxon>
        <taxon>Orbiliales</taxon>
        <taxon>Orbiliaceae</taxon>
        <taxon>Orbilia</taxon>
    </lineage>
</organism>
<evidence type="ECO:0000313" key="1">
    <source>
        <dbReference type="EMBL" id="KAK6337172.1"/>
    </source>
</evidence>
<dbReference type="EMBL" id="JAVHNR010000007">
    <property type="protein sequence ID" value="KAK6337172.1"/>
    <property type="molecule type" value="Genomic_DNA"/>
</dbReference>
<keyword evidence="2" id="KW-1185">Reference proteome</keyword>
<protein>
    <recommendedName>
        <fullName evidence="3">F-box domain-containing protein</fullName>
    </recommendedName>
</protein>
<comment type="caution">
    <text evidence="1">The sequence shown here is derived from an EMBL/GenBank/DDBJ whole genome shotgun (WGS) entry which is preliminary data.</text>
</comment>
<reference evidence="1 2" key="1">
    <citation type="submission" date="2019-10" db="EMBL/GenBank/DDBJ databases">
        <authorList>
            <person name="Palmer J.M."/>
        </authorList>
    </citation>
    <scope>NUCLEOTIDE SEQUENCE [LARGE SCALE GENOMIC DNA]</scope>
    <source>
        <strain evidence="1 2">TWF718</strain>
    </source>
</reference>
<sequence length="511" mass="59578">MANSTVFHRLPFELLSEISSRLRKPSFISFLLSCRHVYDTLHPIYLQQNFETFTLYPTRKRLSAFLSKTKNSRFYNSHLKHLKVSLRCPEFSRLTLKWFYTEYLRGRRAFDGSVIPNLQPLLLASSPEVSRIEHLRSRAYSSSLILILQTLENLETIEFINTLTDIPFEECVNDNDFAGIPISQLKKVRNATGRSFFHDDFALAQIVPWVFDALYAAKRPLVRVLCTLSPALINRNWVPYSKGVPILEFSDKWYAIEGYRSVFQNLKTLELKVAANTQRIWGSEQEESRDKPSGWFEAMENLEEVTLWHDEDSRAYVRKNFPQKVFLACPLRADAVLPKLRKLKLGRCELQFDNLNIFLRQHASTLRELVLEGNEYYEPFGYSFDSTRIHGDSFKSYTQETWSDFFETLYSTFRLDSFYIDIPGKPTNVFRTKLIYLTIDGRWQDISTEAVCEVVSIQELGRTLTTGVADCLEHLKVVLRDMVEEYEKWELVVGAQEGGMGRYQRLVSREV</sequence>
<dbReference type="Proteomes" id="UP001313282">
    <property type="component" value="Unassembled WGS sequence"/>
</dbReference>